<dbReference type="CDD" id="cd00082">
    <property type="entry name" value="HisKA"/>
    <property type="match status" value="1"/>
</dbReference>
<evidence type="ECO:0000256" key="7">
    <source>
        <dbReference type="ARBA" id="ARBA00022840"/>
    </source>
</evidence>
<dbReference type="InterPro" id="IPR036097">
    <property type="entry name" value="HisK_dim/P_sf"/>
</dbReference>
<dbReference type="InterPro" id="IPR003594">
    <property type="entry name" value="HATPase_dom"/>
</dbReference>
<dbReference type="Pfam" id="PF07695">
    <property type="entry name" value="7TMR-DISM_7TM"/>
    <property type="match status" value="1"/>
</dbReference>
<keyword evidence="5" id="KW-0547">Nucleotide-binding</keyword>
<keyword evidence="4" id="KW-0808">Transferase</keyword>
<feature type="domain" description="Histidine kinase" evidence="10">
    <location>
        <begin position="452"/>
        <end position="665"/>
    </location>
</feature>
<evidence type="ECO:0000256" key="2">
    <source>
        <dbReference type="ARBA" id="ARBA00012438"/>
    </source>
</evidence>
<dbReference type="PANTHER" id="PTHR42878">
    <property type="entry name" value="TWO-COMPONENT HISTIDINE KINASE"/>
    <property type="match status" value="1"/>
</dbReference>
<sequence length="666" mass="71834">MSRRCCPLRDTVLAGLGRLALAFVLIGWAGHALASAPVAALMAPGSLAGHLSVLDDPEGKLDPEEAKALFGEGAFTPLPGFFSAWLSQHTYWLAFQLAPPPGKPEDWVLRLMPAFLDDLRVFTATGPGRETIVENQAMPRIRHAFLIDEPGGRTSLVLIRLSGMRAKVLIGRAVPLETFVAQQLSSQIWSGIYLGVTLLFAFIHLIAGVALRNRVALFSAGYFVSVAGVAAVQIGFFPSLTGINSQSANELFASIALPACSILGAALCGQILDLKPSQRILRTIYLAAPLVLASVYCLIGTRWYVPVSNNAYVIAALIAILTLAIIIRRWIRHEAEGDLIFFGLGLATLIVAFTIQRLDQTGTLPVSSFSVFGFLIGSAGQLAFLNLALAWQLYRFAADRQAARQALVDAQSGLETTVAERTATLTAVQQELTRALADERMLRANQRNMLAMLAHEVRTPLATIVRSAQMLLYRGDGLSAAQKARIVNMQARAGDAAGLVSRFLAAGPLERGELEAEPIPLSAAAVEGIVRSLELDRYEAARIRISTNDPDGSILADPMLLKLALSNIIGNALKFAPARSPVRVRIEAGPERFEITVDDEGPGFPVDDIVYLATPFFRGTTRPSLPGMGLGLYLARRAAEAHRGTLWIGNHAKGGRVMLYFDRRST</sequence>
<dbReference type="InterPro" id="IPR003661">
    <property type="entry name" value="HisK_dim/P_dom"/>
</dbReference>
<dbReference type="InterPro" id="IPR050351">
    <property type="entry name" value="BphY/WalK/GraS-like"/>
</dbReference>
<dbReference type="InterPro" id="IPR036890">
    <property type="entry name" value="HATPase_C_sf"/>
</dbReference>
<evidence type="ECO:0000256" key="6">
    <source>
        <dbReference type="ARBA" id="ARBA00022777"/>
    </source>
</evidence>
<dbReference type="Pfam" id="PF00512">
    <property type="entry name" value="HisKA"/>
    <property type="match status" value="1"/>
</dbReference>
<keyword evidence="6 11" id="KW-0418">Kinase</keyword>
<dbReference type="GO" id="GO:0016301">
    <property type="term" value="F:kinase activity"/>
    <property type="evidence" value="ECO:0007669"/>
    <property type="project" value="UniProtKB-KW"/>
</dbReference>
<gene>
    <name evidence="11" type="ORF">QO014_000229</name>
</gene>
<evidence type="ECO:0000256" key="8">
    <source>
        <dbReference type="ARBA" id="ARBA00023012"/>
    </source>
</evidence>
<dbReference type="Gene3D" id="1.10.287.130">
    <property type="match status" value="1"/>
</dbReference>
<dbReference type="CDD" id="cd00075">
    <property type="entry name" value="HATPase"/>
    <property type="match status" value="1"/>
</dbReference>
<feature type="transmembrane region" description="Helical" evidence="9">
    <location>
        <begin position="370"/>
        <end position="394"/>
    </location>
</feature>
<keyword evidence="9" id="KW-1133">Transmembrane helix</keyword>
<keyword evidence="3" id="KW-0597">Phosphoprotein</keyword>
<feature type="transmembrane region" description="Helical" evidence="9">
    <location>
        <begin position="284"/>
        <end position="305"/>
    </location>
</feature>
<comment type="catalytic activity">
    <reaction evidence="1">
        <text>ATP + protein L-histidine = ADP + protein N-phospho-L-histidine.</text>
        <dbReference type="EC" id="2.7.13.3"/>
    </reaction>
</comment>
<keyword evidence="9" id="KW-0472">Membrane</keyword>
<proteinExistence type="predicted"/>
<dbReference type="Gene3D" id="3.30.565.10">
    <property type="entry name" value="Histidine kinase-like ATPase, C-terminal domain"/>
    <property type="match status" value="1"/>
</dbReference>
<feature type="transmembrane region" description="Helical" evidence="9">
    <location>
        <begin position="339"/>
        <end position="358"/>
    </location>
</feature>
<name>A0ABU0H0M5_9HYPH</name>
<dbReference type="Gene3D" id="2.60.40.2380">
    <property type="match status" value="1"/>
</dbReference>
<evidence type="ECO:0000256" key="1">
    <source>
        <dbReference type="ARBA" id="ARBA00000085"/>
    </source>
</evidence>
<evidence type="ECO:0000313" key="12">
    <source>
        <dbReference type="Proteomes" id="UP001241603"/>
    </source>
</evidence>
<feature type="transmembrane region" description="Helical" evidence="9">
    <location>
        <begin position="188"/>
        <end position="210"/>
    </location>
</feature>
<keyword evidence="7" id="KW-0067">ATP-binding</keyword>
<dbReference type="PROSITE" id="PS50109">
    <property type="entry name" value="HIS_KIN"/>
    <property type="match status" value="1"/>
</dbReference>
<organism evidence="11 12">
    <name type="scientific">Kaistia dalseonensis</name>
    <dbReference type="NCBI Taxonomy" id="410840"/>
    <lineage>
        <taxon>Bacteria</taxon>
        <taxon>Pseudomonadati</taxon>
        <taxon>Pseudomonadota</taxon>
        <taxon>Alphaproteobacteria</taxon>
        <taxon>Hyphomicrobiales</taxon>
        <taxon>Kaistiaceae</taxon>
        <taxon>Kaistia</taxon>
    </lineage>
</organism>
<keyword evidence="9" id="KW-0812">Transmembrane</keyword>
<dbReference type="Pfam" id="PF02518">
    <property type="entry name" value="HATPase_c"/>
    <property type="match status" value="1"/>
</dbReference>
<dbReference type="EMBL" id="JAUSVO010000001">
    <property type="protein sequence ID" value="MDQ0435859.1"/>
    <property type="molecule type" value="Genomic_DNA"/>
</dbReference>
<keyword evidence="8" id="KW-0902">Two-component regulatory system</keyword>
<protein>
    <recommendedName>
        <fullName evidence="2">histidine kinase</fullName>
        <ecNumber evidence="2">2.7.13.3</ecNumber>
    </recommendedName>
</protein>
<dbReference type="EC" id="2.7.13.3" evidence="2"/>
<dbReference type="Pfam" id="PF07696">
    <property type="entry name" value="7TMR-DISMED2"/>
    <property type="match status" value="1"/>
</dbReference>
<keyword evidence="12" id="KW-1185">Reference proteome</keyword>
<feature type="transmembrane region" description="Helical" evidence="9">
    <location>
        <begin position="217"/>
        <end position="239"/>
    </location>
</feature>
<dbReference type="PANTHER" id="PTHR42878:SF7">
    <property type="entry name" value="SENSOR HISTIDINE KINASE GLRK"/>
    <property type="match status" value="1"/>
</dbReference>
<evidence type="ECO:0000256" key="5">
    <source>
        <dbReference type="ARBA" id="ARBA00022741"/>
    </source>
</evidence>
<dbReference type="RefSeq" id="WP_266346816.1">
    <property type="nucleotide sequence ID" value="NZ_JAPKNG010000001.1"/>
</dbReference>
<dbReference type="SMART" id="SM00388">
    <property type="entry name" value="HisKA"/>
    <property type="match status" value="1"/>
</dbReference>
<evidence type="ECO:0000313" key="11">
    <source>
        <dbReference type="EMBL" id="MDQ0435859.1"/>
    </source>
</evidence>
<feature type="transmembrane region" description="Helical" evidence="9">
    <location>
        <begin position="251"/>
        <end position="272"/>
    </location>
</feature>
<evidence type="ECO:0000256" key="3">
    <source>
        <dbReference type="ARBA" id="ARBA00022553"/>
    </source>
</evidence>
<dbReference type="SMART" id="SM00387">
    <property type="entry name" value="HATPase_c"/>
    <property type="match status" value="1"/>
</dbReference>
<dbReference type="InterPro" id="IPR011622">
    <property type="entry name" value="7TMR_DISM_rcpt_extracell_dom2"/>
</dbReference>
<reference evidence="11 12" key="1">
    <citation type="submission" date="2023-07" db="EMBL/GenBank/DDBJ databases">
        <title>Genomic Encyclopedia of Type Strains, Phase IV (KMG-IV): sequencing the most valuable type-strain genomes for metagenomic binning, comparative biology and taxonomic classification.</title>
        <authorList>
            <person name="Goeker M."/>
        </authorList>
    </citation>
    <scope>NUCLEOTIDE SEQUENCE [LARGE SCALE GENOMIC DNA]</scope>
    <source>
        <strain evidence="11 12">B6-8</strain>
    </source>
</reference>
<evidence type="ECO:0000259" key="10">
    <source>
        <dbReference type="PROSITE" id="PS50109"/>
    </source>
</evidence>
<dbReference type="InterPro" id="IPR004358">
    <property type="entry name" value="Sig_transdc_His_kin-like_C"/>
</dbReference>
<dbReference type="SUPFAM" id="SSF55874">
    <property type="entry name" value="ATPase domain of HSP90 chaperone/DNA topoisomerase II/histidine kinase"/>
    <property type="match status" value="1"/>
</dbReference>
<dbReference type="Proteomes" id="UP001241603">
    <property type="component" value="Unassembled WGS sequence"/>
</dbReference>
<comment type="caution">
    <text evidence="11">The sequence shown here is derived from an EMBL/GenBank/DDBJ whole genome shotgun (WGS) entry which is preliminary data.</text>
</comment>
<accession>A0ABU0H0M5</accession>
<dbReference type="InterPro" id="IPR005467">
    <property type="entry name" value="His_kinase_dom"/>
</dbReference>
<dbReference type="SUPFAM" id="SSF47384">
    <property type="entry name" value="Homodimeric domain of signal transducing histidine kinase"/>
    <property type="match status" value="1"/>
</dbReference>
<feature type="transmembrane region" description="Helical" evidence="9">
    <location>
        <begin position="311"/>
        <end position="327"/>
    </location>
</feature>
<evidence type="ECO:0000256" key="9">
    <source>
        <dbReference type="SAM" id="Phobius"/>
    </source>
</evidence>
<dbReference type="PRINTS" id="PR00344">
    <property type="entry name" value="BCTRLSENSOR"/>
</dbReference>
<dbReference type="InterPro" id="IPR011623">
    <property type="entry name" value="7TMR_DISM_rcpt_extracell_dom1"/>
</dbReference>
<evidence type="ECO:0000256" key="4">
    <source>
        <dbReference type="ARBA" id="ARBA00022679"/>
    </source>
</evidence>